<dbReference type="PATRIC" id="fig|555500.3.peg.2263"/>
<dbReference type="Gene3D" id="2.70.98.10">
    <property type="match status" value="1"/>
</dbReference>
<evidence type="ECO:0000259" key="4">
    <source>
        <dbReference type="Pfam" id="PF07971"/>
    </source>
</evidence>
<protein>
    <submittedName>
        <fullName evidence="6">Sugar hydrolase</fullName>
    </submittedName>
</protein>
<evidence type="ECO:0000256" key="2">
    <source>
        <dbReference type="ARBA" id="ARBA00011245"/>
    </source>
</evidence>
<proteinExistence type="predicted"/>
<dbReference type="SUPFAM" id="SSF48208">
    <property type="entry name" value="Six-hairpin glycosidases"/>
    <property type="match status" value="1"/>
</dbReference>
<dbReference type="InterPro" id="IPR050883">
    <property type="entry name" value="PNGase"/>
</dbReference>
<dbReference type="eggNOG" id="COG3537">
    <property type="taxonomic scope" value="Bacteria"/>
</dbReference>
<dbReference type="PANTHER" id="PTHR12143">
    <property type="entry name" value="PEPTIDE N-GLYCANASE PNGASE -RELATED"/>
    <property type="match status" value="1"/>
</dbReference>
<dbReference type="NCBIfam" id="TIGR01180">
    <property type="entry name" value="aman2_put"/>
    <property type="match status" value="1"/>
</dbReference>
<dbReference type="Pfam" id="PF07971">
    <property type="entry name" value="Glyco_hydro_92"/>
    <property type="match status" value="1"/>
</dbReference>
<evidence type="ECO:0000313" key="7">
    <source>
        <dbReference type="Proteomes" id="UP000007364"/>
    </source>
</evidence>
<accession>K2PSZ4</accession>
<comment type="subunit">
    <text evidence="2">Monomer.</text>
</comment>
<dbReference type="GO" id="GO:0000224">
    <property type="term" value="F:peptide-N4-(N-acetyl-beta-glucosaminyl)asparagine amidase activity"/>
    <property type="evidence" value="ECO:0007669"/>
    <property type="project" value="TreeGrafter"/>
</dbReference>
<dbReference type="OrthoDB" id="9804511at2"/>
<comment type="caution">
    <text evidence="6">The sequence shown here is derived from an EMBL/GenBank/DDBJ whole genome shotgun (WGS) entry which is preliminary data.</text>
</comment>
<dbReference type="FunFam" id="3.30.2080.10:FF:000001">
    <property type="entry name" value="Alpha-1,2-mannosidase subfamily"/>
    <property type="match status" value="1"/>
</dbReference>
<gene>
    <name evidence="6" type="ORF">I215_10970</name>
</gene>
<dbReference type="Gene3D" id="1.20.1610.10">
    <property type="entry name" value="alpha-1,2-mannosidases domains"/>
    <property type="match status" value="1"/>
</dbReference>
<evidence type="ECO:0000256" key="1">
    <source>
        <dbReference type="ARBA" id="ARBA00001913"/>
    </source>
</evidence>
<reference evidence="6 7" key="1">
    <citation type="journal article" date="2012" name="J. Bacteriol.">
        <title>Genome Sequence of Galbibacter marinum Type Strain ck-I2-15.</title>
        <authorList>
            <person name="Lai Q."/>
            <person name="Li C."/>
            <person name="Shao Z."/>
        </authorList>
    </citation>
    <scope>NUCLEOTIDE SEQUENCE [LARGE SCALE GENOMIC DNA]</scope>
    <source>
        <strain evidence="7">ck-I2-15</strain>
    </source>
</reference>
<organism evidence="6 7">
    <name type="scientific">Galbibacter marinus</name>
    <dbReference type="NCBI Taxonomy" id="555500"/>
    <lineage>
        <taxon>Bacteria</taxon>
        <taxon>Pseudomonadati</taxon>
        <taxon>Bacteroidota</taxon>
        <taxon>Flavobacteriia</taxon>
        <taxon>Flavobacteriales</taxon>
        <taxon>Flavobacteriaceae</taxon>
        <taxon>Galbibacter</taxon>
    </lineage>
</organism>
<keyword evidence="6" id="KW-0378">Hydrolase</keyword>
<dbReference type="GO" id="GO:0005829">
    <property type="term" value="C:cytosol"/>
    <property type="evidence" value="ECO:0007669"/>
    <property type="project" value="TreeGrafter"/>
</dbReference>
<dbReference type="AlphaFoldDB" id="K2PSZ4"/>
<sequence length="790" mass="89679">MDLLLLSSKKRFLTIGIVAAYGLFTSCETQNKEAGTTEAAPVIEQRDLVQFVDPMIGTAKMGHTYPGATAPFGSIQLSPDTDTIPYAVQGQYNPDVYKYCAGYQYDDTTIVGFSHTHFSGTGHSDLGDFLLMPTVGELQLNPGTESDPSSGYRSTFSHDNENAEAGYYSVLLEDYNIKAELTATTRVGMHQYTFPESDQAHIILDLTSGIYNYEGKNIWTFLRVENDTLVTGYRQTNGWARTRKVYFAMSFSKPIDSYGRNELPSQVYRGFWRKFDQTENFPELAGEDLKVYFNFKTSEDEKLKVKFAISPVCTEGAIKNMQEEVPHWDFEKVKSQTQQQWNTELNKVQIEPLNQDEMINFYTAMYHAFLGPTVYMDVDGKYRGLDMNIYQAEDFVNYTSFSLWDTYRALHPLFNILQPKRNADMITSMLEHQKQSVHGMLPIWSHYANENWCMIGYHSVSVIADAIVKGNTGFDVDAALLASVQTAKVPYYDGLEYYMALGYVPEDKNGASVSKTLEYAYDDWAIAQAADALENVSVYDEFIQRSENYKNVFDSSSGFMRPKLSDGSFKKEFDPMDTHGQGFIEGNSWNYSLYVPHQPDTMIEMMGGKDAFVDRLDSLFTMELPDKYFANTEDISREGIIGNYVHGNEPSHHVVYLYNWTDAPWKSQDKIRMILKAMYKPTEDGLGGNDDFGQMSAWYIFSTLGFYPVAPGSPQYALGSPAMRNAKIQLENGKIFEVVVENQSEENVYVDKVILNGEPLRTPFINHSDIMQGGRLEFFMSGKPSKQCYK</sequence>
<dbReference type="Gene3D" id="1.20.1050.60">
    <property type="entry name" value="alpha-1,2-mannosidase"/>
    <property type="match status" value="1"/>
</dbReference>
<dbReference type="InterPro" id="IPR008928">
    <property type="entry name" value="6-hairpin_glycosidase_sf"/>
</dbReference>
<feature type="domain" description="Glycosyl hydrolase family 92" evidence="4">
    <location>
        <begin position="317"/>
        <end position="781"/>
    </location>
</feature>
<comment type="cofactor">
    <cofactor evidence="1">
        <name>Ca(2+)</name>
        <dbReference type="ChEBI" id="CHEBI:29108"/>
    </cofactor>
</comment>
<dbReference type="InterPro" id="IPR041371">
    <property type="entry name" value="GH92_N"/>
</dbReference>
<dbReference type="EMBL" id="AMSG01000016">
    <property type="protein sequence ID" value="EKF54704.1"/>
    <property type="molecule type" value="Genomic_DNA"/>
</dbReference>
<evidence type="ECO:0000313" key="6">
    <source>
        <dbReference type="EMBL" id="EKF54704.1"/>
    </source>
</evidence>
<dbReference type="Pfam" id="PF17678">
    <property type="entry name" value="Glyco_hydro_92N"/>
    <property type="match status" value="1"/>
</dbReference>
<feature type="domain" description="Glycosyl hydrolase family 92 N-terminal" evidence="5">
    <location>
        <begin position="51"/>
        <end position="310"/>
    </location>
</feature>
<dbReference type="InterPro" id="IPR014718">
    <property type="entry name" value="GH-type_carb-bd"/>
</dbReference>
<dbReference type="Proteomes" id="UP000007364">
    <property type="component" value="Unassembled WGS sequence"/>
</dbReference>
<dbReference type="GO" id="GO:0005975">
    <property type="term" value="P:carbohydrate metabolic process"/>
    <property type="evidence" value="ECO:0007669"/>
    <property type="project" value="InterPro"/>
</dbReference>
<dbReference type="FunFam" id="1.20.1050.60:FF:000001">
    <property type="entry name" value="Putative alpha-1,2-mannosidase"/>
    <property type="match status" value="1"/>
</dbReference>
<dbReference type="STRING" id="555500.I215_10970"/>
<dbReference type="GO" id="GO:0030246">
    <property type="term" value="F:carbohydrate binding"/>
    <property type="evidence" value="ECO:0007669"/>
    <property type="project" value="InterPro"/>
</dbReference>
<name>K2PSZ4_9FLAO</name>
<evidence type="ECO:0000256" key="3">
    <source>
        <dbReference type="ARBA" id="ARBA00022837"/>
    </source>
</evidence>
<keyword evidence="7" id="KW-1185">Reference proteome</keyword>
<dbReference type="GO" id="GO:0006516">
    <property type="term" value="P:glycoprotein catabolic process"/>
    <property type="evidence" value="ECO:0007669"/>
    <property type="project" value="TreeGrafter"/>
</dbReference>
<dbReference type="InterPro" id="IPR005887">
    <property type="entry name" value="GH92_a_mannosidase_put"/>
</dbReference>
<evidence type="ECO:0000259" key="5">
    <source>
        <dbReference type="Pfam" id="PF17678"/>
    </source>
</evidence>
<dbReference type="InterPro" id="IPR012939">
    <property type="entry name" value="Glyco_hydro_92"/>
</dbReference>
<dbReference type="PANTHER" id="PTHR12143:SF39">
    <property type="entry name" value="SECRETED PROTEIN"/>
    <property type="match status" value="1"/>
</dbReference>
<dbReference type="RefSeq" id="WP_008992034.1">
    <property type="nucleotide sequence ID" value="NZ_AMSG01000016.1"/>
</dbReference>
<dbReference type="Gene3D" id="3.30.2080.10">
    <property type="entry name" value="GH92 mannosidase domain"/>
    <property type="match status" value="1"/>
</dbReference>
<keyword evidence="3" id="KW-0106">Calcium</keyword>